<keyword evidence="9" id="KW-0809">Transit peptide</keyword>
<keyword evidence="15" id="KW-0812">Transmembrane</keyword>
<keyword evidence="6 14" id="KW-0547">Nucleotide-binding</keyword>
<evidence type="ECO:0000256" key="7">
    <source>
        <dbReference type="ARBA" id="ARBA00022777"/>
    </source>
</evidence>
<evidence type="ECO:0000256" key="6">
    <source>
        <dbReference type="ARBA" id="ARBA00022741"/>
    </source>
</evidence>
<keyword evidence="15" id="KW-0472">Membrane</keyword>
<evidence type="ECO:0000256" key="8">
    <source>
        <dbReference type="ARBA" id="ARBA00022840"/>
    </source>
</evidence>
<dbReference type="InterPro" id="IPR017441">
    <property type="entry name" value="Protein_kinase_ATP_BS"/>
</dbReference>
<gene>
    <name evidence="17" type="ORF">V8G54_016611</name>
</gene>
<dbReference type="PROSITE" id="PS50011">
    <property type="entry name" value="PROTEIN_KINASE_DOM"/>
    <property type="match status" value="1"/>
</dbReference>
<evidence type="ECO:0000259" key="16">
    <source>
        <dbReference type="PROSITE" id="PS50011"/>
    </source>
</evidence>
<dbReference type="GO" id="GO:0005524">
    <property type="term" value="F:ATP binding"/>
    <property type="evidence" value="ECO:0007669"/>
    <property type="project" value="UniProtKB-UniRule"/>
</dbReference>
<dbReference type="AlphaFoldDB" id="A0AAQ3NNF7"/>
<comment type="catalytic activity">
    <reaction evidence="12">
        <text>L-threonyl-[protein] + ATP = O-phospho-L-threonyl-[protein] + ADP + H(+)</text>
        <dbReference type="Rhea" id="RHEA:46608"/>
        <dbReference type="Rhea" id="RHEA-COMP:11060"/>
        <dbReference type="Rhea" id="RHEA-COMP:11605"/>
        <dbReference type="ChEBI" id="CHEBI:15378"/>
        <dbReference type="ChEBI" id="CHEBI:30013"/>
        <dbReference type="ChEBI" id="CHEBI:30616"/>
        <dbReference type="ChEBI" id="CHEBI:61977"/>
        <dbReference type="ChEBI" id="CHEBI:456216"/>
        <dbReference type="EC" id="2.7.11.1"/>
    </reaction>
</comment>
<feature type="domain" description="Protein kinase" evidence="16">
    <location>
        <begin position="152"/>
        <end position="465"/>
    </location>
</feature>
<dbReference type="PROSITE" id="PS00107">
    <property type="entry name" value="PROTEIN_KINASE_ATP"/>
    <property type="match status" value="1"/>
</dbReference>
<keyword evidence="18" id="KW-1185">Reference proteome</keyword>
<evidence type="ECO:0000256" key="1">
    <source>
        <dbReference type="ARBA" id="ARBA00012513"/>
    </source>
</evidence>
<evidence type="ECO:0000256" key="5">
    <source>
        <dbReference type="ARBA" id="ARBA00022679"/>
    </source>
</evidence>
<evidence type="ECO:0000256" key="10">
    <source>
        <dbReference type="ARBA" id="ARBA00023078"/>
    </source>
</evidence>
<evidence type="ECO:0000256" key="9">
    <source>
        <dbReference type="ARBA" id="ARBA00022946"/>
    </source>
</evidence>
<dbReference type="EC" id="2.7.11.1" evidence="1"/>
<evidence type="ECO:0000256" key="13">
    <source>
        <dbReference type="ARBA" id="ARBA00048679"/>
    </source>
</evidence>
<dbReference type="Pfam" id="PF00069">
    <property type="entry name" value="Pkinase"/>
    <property type="match status" value="1"/>
</dbReference>
<keyword evidence="10" id="KW-0793">Thylakoid</keyword>
<comment type="subcellular location">
    <subcellularLocation>
        <location evidence="11">Plastid</location>
        <location evidence="11">Chloroplast thylakoid</location>
    </subcellularLocation>
</comment>
<keyword evidence="4" id="KW-0934">Plastid</keyword>
<keyword evidence="15" id="KW-1133">Transmembrane helix</keyword>
<dbReference type="InterPro" id="IPR000719">
    <property type="entry name" value="Prot_kinase_dom"/>
</dbReference>
<dbReference type="CDD" id="cd14013">
    <property type="entry name" value="STKc_SNT7_plant"/>
    <property type="match status" value="1"/>
</dbReference>
<sequence>MATVATIGIGVGVTKLQQPQIQRHNKSLFLGQRLRIRPSGEAQCSSRFNFSNPTRVVKVFALGGEWIDTVHNLFVGVGVGLPCSVMQCGDVIYRSTLPKSNGLTLTVPGVILALGTLSYLWATPGVAPGFFDMFVLAFVERLFRPSYKKDDFLLGKKLGEGSFGVVYRVSLANKPSSKEGDLVLKKATEYGAVEIWMNERVRRACASSCADFVYGFLESSSKKSAEYWLIWRFEGDATLADLVQSREFPYNVGEVQDLPKGLERENRIIQTIMRQILFALDGLHSTGIVHRDIKPQNIIFSEESRTFKIIDLGAATDLRVGINYIPKEFLLDPRYAAPEQYIMSTQTPSAPSVPVATALSPVLWQLNSPDRFDIYSAGLIFLQMAFPGLRTDNSLIQFNRQLKRCDYDIVAWRKTVEPRCGPELRRGFELLDLDGGIGWELLKSMVRYKARQRLSAKAALAHPYFDREGLLALSFMQTLRLQLLRATQQDYGEAAKWITNLMAKSGTQKDGGFTEAQLQELREIEPKMKASAPRNALASALKLQRKIIRTLNESMDELNRRRKSFWWSRWIPREE</sequence>
<dbReference type="FunFam" id="1.10.510.10:FF:000678">
    <property type="entry name" value="Serine/threonine-protein kinase STN7, chloroplastic"/>
    <property type="match status" value="1"/>
</dbReference>
<dbReference type="GO" id="GO:0009534">
    <property type="term" value="C:chloroplast thylakoid"/>
    <property type="evidence" value="ECO:0007669"/>
    <property type="project" value="UniProtKB-SubCell"/>
</dbReference>
<evidence type="ECO:0000256" key="14">
    <source>
        <dbReference type="PROSITE-ProRule" id="PRU10141"/>
    </source>
</evidence>
<feature type="transmembrane region" description="Helical" evidence="15">
    <location>
        <begin position="102"/>
        <end position="120"/>
    </location>
</feature>
<dbReference type="Gene3D" id="1.10.510.10">
    <property type="entry name" value="Transferase(Phosphotransferase) domain 1"/>
    <property type="match status" value="1"/>
</dbReference>
<reference evidence="17 18" key="1">
    <citation type="journal article" date="2023" name="Life. Sci Alliance">
        <title>Evolutionary insights into 3D genome organization and epigenetic landscape of Vigna mungo.</title>
        <authorList>
            <person name="Junaid A."/>
            <person name="Singh B."/>
            <person name="Bhatia S."/>
        </authorList>
    </citation>
    <scope>NUCLEOTIDE SEQUENCE [LARGE SCALE GENOMIC DNA]</scope>
    <source>
        <strain evidence="17">Urdbean</strain>
    </source>
</reference>
<evidence type="ECO:0000256" key="3">
    <source>
        <dbReference type="ARBA" id="ARBA00022528"/>
    </source>
</evidence>
<evidence type="ECO:0000256" key="12">
    <source>
        <dbReference type="ARBA" id="ARBA00047899"/>
    </source>
</evidence>
<dbReference type="SUPFAM" id="SSF56112">
    <property type="entry name" value="Protein kinase-like (PK-like)"/>
    <property type="match status" value="1"/>
</dbReference>
<comment type="catalytic activity">
    <reaction evidence="13">
        <text>L-seryl-[protein] + ATP = O-phospho-L-seryl-[protein] + ADP + H(+)</text>
        <dbReference type="Rhea" id="RHEA:17989"/>
        <dbReference type="Rhea" id="RHEA-COMP:9863"/>
        <dbReference type="Rhea" id="RHEA-COMP:11604"/>
        <dbReference type="ChEBI" id="CHEBI:15378"/>
        <dbReference type="ChEBI" id="CHEBI:29999"/>
        <dbReference type="ChEBI" id="CHEBI:30616"/>
        <dbReference type="ChEBI" id="CHEBI:83421"/>
        <dbReference type="ChEBI" id="CHEBI:456216"/>
        <dbReference type="EC" id="2.7.11.1"/>
    </reaction>
</comment>
<dbReference type="InterPro" id="IPR011009">
    <property type="entry name" value="Kinase-like_dom_sf"/>
</dbReference>
<dbReference type="PANTHER" id="PTHR46699">
    <property type="entry name" value="SERINE/THREONINE-PROTEIN KINASE STN8, CHLOROPLASTIC-RELATED"/>
    <property type="match status" value="1"/>
</dbReference>
<keyword evidence="2" id="KW-0723">Serine/threonine-protein kinase</keyword>
<keyword evidence="7" id="KW-0418">Kinase</keyword>
<feature type="binding site" evidence="14">
    <location>
        <position position="185"/>
    </location>
    <ligand>
        <name>ATP</name>
        <dbReference type="ChEBI" id="CHEBI:30616"/>
    </ligand>
</feature>
<evidence type="ECO:0000313" key="18">
    <source>
        <dbReference type="Proteomes" id="UP001374535"/>
    </source>
</evidence>
<dbReference type="EMBL" id="CP144696">
    <property type="protein sequence ID" value="WVZ12081.1"/>
    <property type="molecule type" value="Genomic_DNA"/>
</dbReference>
<dbReference type="GO" id="GO:0004674">
    <property type="term" value="F:protein serine/threonine kinase activity"/>
    <property type="evidence" value="ECO:0007669"/>
    <property type="project" value="UniProtKB-KW"/>
</dbReference>
<dbReference type="Gene3D" id="3.30.200.20">
    <property type="entry name" value="Phosphorylase Kinase, domain 1"/>
    <property type="match status" value="1"/>
</dbReference>
<evidence type="ECO:0000313" key="17">
    <source>
        <dbReference type="EMBL" id="WVZ12081.1"/>
    </source>
</evidence>
<evidence type="ECO:0000256" key="4">
    <source>
        <dbReference type="ARBA" id="ARBA00022640"/>
    </source>
</evidence>
<keyword evidence="3" id="KW-0150">Chloroplast</keyword>
<dbReference type="SMART" id="SM00220">
    <property type="entry name" value="S_TKc"/>
    <property type="match status" value="1"/>
</dbReference>
<dbReference type="PROSITE" id="PS00108">
    <property type="entry name" value="PROTEIN_KINASE_ST"/>
    <property type="match status" value="1"/>
</dbReference>
<protein>
    <recommendedName>
        <fullName evidence="1">non-specific serine/threonine protein kinase</fullName>
        <ecNumber evidence="1">2.7.11.1</ecNumber>
    </recommendedName>
</protein>
<dbReference type="GO" id="GO:0042548">
    <property type="term" value="P:regulation of photosynthesis, light reaction"/>
    <property type="evidence" value="ECO:0007669"/>
    <property type="project" value="UniProtKB-ARBA"/>
</dbReference>
<proteinExistence type="predicted"/>
<evidence type="ECO:0000256" key="11">
    <source>
        <dbReference type="ARBA" id="ARBA00046272"/>
    </source>
</evidence>
<keyword evidence="5" id="KW-0808">Transferase</keyword>
<dbReference type="Proteomes" id="UP001374535">
    <property type="component" value="Chromosome 5"/>
</dbReference>
<evidence type="ECO:0000256" key="15">
    <source>
        <dbReference type="SAM" id="Phobius"/>
    </source>
</evidence>
<keyword evidence="8 14" id="KW-0067">ATP-binding</keyword>
<name>A0AAQ3NNF7_VIGMU</name>
<organism evidence="17 18">
    <name type="scientific">Vigna mungo</name>
    <name type="common">Black gram</name>
    <name type="synonym">Phaseolus mungo</name>
    <dbReference type="NCBI Taxonomy" id="3915"/>
    <lineage>
        <taxon>Eukaryota</taxon>
        <taxon>Viridiplantae</taxon>
        <taxon>Streptophyta</taxon>
        <taxon>Embryophyta</taxon>
        <taxon>Tracheophyta</taxon>
        <taxon>Spermatophyta</taxon>
        <taxon>Magnoliopsida</taxon>
        <taxon>eudicotyledons</taxon>
        <taxon>Gunneridae</taxon>
        <taxon>Pentapetalae</taxon>
        <taxon>rosids</taxon>
        <taxon>fabids</taxon>
        <taxon>Fabales</taxon>
        <taxon>Fabaceae</taxon>
        <taxon>Papilionoideae</taxon>
        <taxon>50 kb inversion clade</taxon>
        <taxon>NPAAA clade</taxon>
        <taxon>indigoferoid/millettioid clade</taxon>
        <taxon>Phaseoleae</taxon>
        <taxon>Vigna</taxon>
    </lineage>
</organism>
<accession>A0AAQ3NNF7</accession>
<dbReference type="InterPro" id="IPR008271">
    <property type="entry name" value="Ser/Thr_kinase_AS"/>
</dbReference>
<evidence type="ECO:0000256" key="2">
    <source>
        <dbReference type="ARBA" id="ARBA00022527"/>
    </source>
</evidence>
<dbReference type="PANTHER" id="PTHR46699:SF4">
    <property type="entry name" value="SERINE_THREONINE-PROTEIN KINASE STN7, CHLOROPLASTIC"/>
    <property type="match status" value="1"/>
</dbReference>